<dbReference type="Proteomes" id="UP000770015">
    <property type="component" value="Unassembled WGS sequence"/>
</dbReference>
<dbReference type="OrthoDB" id="4840680at2759"/>
<feature type="non-terminal residue" evidence="1">
    <location>
        <position position="1"/>
    </location>
</feature>
<accession>A0A9P9A3C1</accession>
<sequence>NEIPIAGVFPYVEGILVIVNANMYISLKIVNGAEFTAVGIIYLLGLRELPLTDSISVFPGPPKGILLQSATTKGLRILRLPEDTIIV</sequence>
<reference evidence="1" key="1">
    <citation type="journal article" date="2021" name="Nat. Commun.">
        <title>Genetic determinants of endophytism in the Arabidopsis root mycobiome.</title>
        <authorList>
            <person name="Mesny F."/>
            <person name="Miyauchi S."/>
            <person name="Thiergart T."/>
            <person name="Pickel B."/>
            <person name="Atanasova L."/>
            <person name="Karlsson M."/>
            <person name="Huettel B."/>
            <person name="Barry K.W."/>
            <person name="Haridas S."/>
            <person name="Chen C."/>
            <person name="Bauer D."/>
            <person name="Andreopoulos W."/>
            <person name="Pangilinan J."/>
            <person name="LaButti K."/>
            <person name="Riley R."/>
            <person name="Lipzen A."/>
            <person name="Clum A."/>
            <person name="Drula E."/>
            <person name="Henrissat B."/>
            <person name="Kohler A."/>
            <person name="Grigoriev I.V."/>
            <person name="Martin F.M."/>
            <person name="Hacquard S."/>
        </authorList>
    </citation>
    <scope>NUCLEOTIDE SEQUENCE</scope>
    <source>
        <strain evidence="1">MPI-SDFR-AT-0117</strain>
    </source>
</reference>
<organism evidence="1 2">
    <name type="scientific">Plectosphaerella plurivora</name>
    <dbReference type="NCBI Taxonomy" id="936078"/>
    <lineage>
        <taxon>Eukaryota</taxon>
        <taxon>Fungi</taxon>
        <taxon>Dikarya</taxon>
        <taxon>Ascomycota</taxon>
        <taxon>Pezizomycotina</taxon>
        <taxon>Sordariomycetes</taxon>
        <taxon>Hypocreomycetidae</taxon>
        <taxon>Glomerellales</taxon>
        <taxon>Plectosphaerellaceae</taxon>
        <taxon>Plectosphaerella</taxon>
    </lineage>
</organism>
<keyword evidence="2" id="KW-1185">Reference proteome</keyword>
<feature type="non-terminal residue" evidence="1">
    <location>
        <position position="87"/>
    </location>
</feature>
<evidence type="ECO:0000313" key="2">
    <source>
        <dbReference type="Proteomes" id="UP000770015"/>
    </source>
</evidence>
<proteinExistence type="predicted"/>
<name>A0A9P9A3C1_9PEZI</name>
<protein>
    <submittedName>
        <fullName evidence="1">Uncharacterized protein</fullName>
    </submittedName>
</protein>
<dbReference type="AlphaFoldDB" id="A0A9P9A3C1"/>
<gene>
    <name evidence="1" type="ORF">F5X68DRAFT_121597</name>
</gene>
<comment type="caution">
    <text evidence="1">The sequence shown here is derived from an EMBL/GenBank/DDBJ whole genome shotgun (WGS) entry which is preliminary data.</text>
</comment>
<dbReference type="EMBL" id="JAGSXJ010000061">
    <property type="protein sequence ID" value="KAH6658784.1"/>
    <property type="molecule type" value="Genomic_DNA"/>
</dbReference>
<evidence type="ECO:0000313" key="1">
    <source>
        <dbReference type="EMBL" id="KAH6658784.1"/>
    </source>
</evidence>